<feature type="compositionally biased region" description="Basic and acidic residues" evidence="7">
    <location>
        <begin position="1125"/>
        <end position="1154"/>
    </location>
</feature>
<protein>
    <submittedName>
        <fullName evidence="10">Ribosome binding protein 1a</fullName>
    </submittedName>
</protein>
<keyword evidence="3" id="KW-0256">Endoplasmic reticulum</keyword>
<feature type="compositionally biased region" description="Low complexity" evidence="7">
    <location>
        <begin position="176"/>
        <end position="186"/>
    </location>
</feature>
<keyword evidence="2 8" id="KW-0812">Transmembrane</keyword>
<feature type="region of interest" description="Disordered" evidence="7">
    <location>
        <begin position="59"/>
        <end position="98"/>
    </location>
</feature>
<feature type="coiled-coil region" evidence="6">
    <location>
        <begin position="520"/>
        <end position="629"/>
    </location>
</feature>
<dbReference type="GO" id="GO:0015031">
    <property type="term" value="P:protein transport"/>
    <property type="evidence" value="ECO:0007669"/>
    <property type="project" value="InterPro"/>
</dbReference>
<evidence type="ECO:0000313" key="11">
    <source>
        <dbReference type="Proteomes" id="UP000005226"/>
    </source>
</evidence>
<feature type="coiled-coil region" evidence="6">
    <location>
        <begin position="420"/>
        <end position="468"/>
    </location>
</feature>
<dbReference type="GeneTree" id="ENSGT00940000158015"/>
<evidence type="ECO:0000256" key="8">
    <source>
        <dbReference type="SAM" id="Phobius"/>
    </source>
</evidence>
<gene>
    <name evidence="10" type="primary">rrbp1a</name>
</gene>
<reference evidence="10 11" key="1">
    <citation type="journal article" date="2011" name="Genome Biol. Evol.">
        <title>Integration of the genetic map and genome assembly of fugu facilitates insights into distinct features of genome evolution in teleosts and mammals.</title>
        <authorList>
            <person name="Kai W."/>
            <person name="Kikuchi K."/>
            <person name="Tohari S."/>
            <person name="Chew A.K."/>
            <person name="Tay A."/>
            <person name="Fujiwara A."/>
            <person name="Hosoya S."/>
            <person name="Suetake H."/>
            <person name="Naruse K."/>
            <person name="Brenner S."/>
            <person name="Suzuki Y."/>
            <person name="Venkatesh B."/>
        </authorList>
    </citation>
    <scope>NUCLEOTIDE SEQUENCE [LARGE SCALE GENOMIC DNA]</scope>
</reference>
<dbReference type="InterPro" id="IPR040248">
    <property type="entry name" value="RRBP1"/>
</dbReference>
<feature type="compositionally biased region" description="Basic residues" evidence="7">
    <location>
        <begin position="72"/>
        <end position="87"/>
    </location>
</feature>
<reference evidence="10" key="2">
    <citation type="submission" date="2025-08" db="UniProtKB">
        <authorList>
            <consortium name="Ensembl"/>
        </authorList>
    </citation>
    <scope>IDENTIFICATION</scope>
</reference>
<feature type="coiled-coil region" evidence="6">
    <location>
        <begin position="874"/>
        <end position="1023"/>
    </location>
</feature>
<feature type="coiled-coil region" evidence="6">
    <location>
        <begin position="654"/>
        <end position="681"/>
    </location>
</feature>
<feature type="coiled-coil region" evidence="6">
    <location>
        <begin position="722"/>
        <end position="813"/>
    </location>
</feature>
<dbReference type="PRINTS" id="PR01217">
    <property type="entry name" value="PRICHEXTENSN"/>
</dbReference>
<name>H2SYR2_TAKRU</name>
<feature type="region of interest" description="Disordered" evidence="7">
    <location>
        <begin position="138"/>
        <end position="367"/>
    </location>
</feature>
<keyword evidence="4 8" id="KW-1133">Transmembrane helix</keyword>
<organism evidence="10 11">
    <name type="scientific">Takifugu rubripes</name>
    <name type="common">Japanese pufferfish</name>
    <name type="synonym">Fugu rubripes</name>
    <dbReference type="NCBI Taxonomy" id="31033"/>
    <lineage>
        <taxon>Eukaryota</taxon>
        <taxon>Metazoa</taxon>
        <taxon>Chordata</taxon>
        <taxon>Craniata</taxon>
        <taxon>Vertebrata</taxon>
        <taxon>Euteleostomi</taxon>
        <taxon>Actinopterygii</taxon>
        <taxon>Neopterygii</taxon>
        <taxon>Teleostei</taxon>
        <taxon>Neoteleostei</taxon>
        <taxon>Acanthomorphata</taxon>
        <taxon>Eupercaria</taxon>
        <taxon>Tetraodontiformes</taxon>
        <taxon>Tetradontoidea</taxon>
        <taxon>Tetraodontidae</taxon>
        <taxon>Takifugu</taxon>
    </lineage>
</organism>
<evidence type="ECO:0000256" key="7">
    <source>
        <dbReference type="SAM" id="MobiDB-lite"/>
    </source>
</evidence>
<proteinExistence type="predicted"/>
<accession>H2SYR2</accession>
<feature type="compositionally biased region" description="Low complexity" evidence="7">
    <location>
        <begin position="219"/>
        <end position="305"/>
    </location>
</feature>
<evidence type="ECO:0000256" key="1">
    <source>
        <dbReference type="ARBA" id="ARBA00004389"/>
    </source>
</evidence>
<keyword evidence="11" id="KW-1185">Reference proteome</keyword>
<dbReference type="GO" id="GO:0005789">
    <property type="term" value="C:endoplasmic reticulum membrane"/>
    <property type="evidence" value="ECO:0007669"/>
    <property type="project" value="UniProtKB-SubCell"/>
</dbReference>
<dbReference type="PANTHER" id="PTHR18939">
    <property type="entry name" value="RIBOSOME BINDING PROTEIN-1"/>
    <property type="match status" value="1"/>
</dbReference>
<evidence type="ECO:0000259" key="9">
    <source>
        <dbReference type="Pfam" id="PF05104"/>
    </source>
</evidence>
<evidence type="ECO:0000256" key="5">
    <source>
        <dbReference type="ARBA" id="ARBA00023136"/>
    </source>
</evidence>
<dbReference type="InterPro" id="IPR007794">
    <property type="entry name" value="Rib_rcpt_KP"/>
</dbReference>
<dbReference type="HOGENOM" id="CLU_005662_0_0_1"/>
<dbReference type="PANTHER" id="PTHR18939:SF4">
    <property type="entry name" value="RIBOSOME-BINDING PROTEIN 1"/>
    <property type="match status" value="1"/>
</dbReference>
<dbReference type="AlphaFoldDB" id="H2SYR2"/>
<comment type="subcellular location">
    <subcellularLocation>
        <location evidence="1">Endoplasmic reticulum membrane</location>
        <topology evidence="1">Single-pass membrane protein</topology>
    </subcellularLocation>
</comment>
<evidence type="ECO:0000256" key="6">
    <source>
        <dbReference type="SAM" id="Coils"/>
    </source>
</evidence>
<keyword evidence="6" id="KW-0175">Coiled coil</keyword>
<dbReference type="Proteomes" id="UP000005226">
    <property type="component" value="Chromosome 4"/>
</dbReference>
<feature type="compositionally biased region" description="Polar residues" evidence="7">
    <location>
        <begin position="138"/>
        <end position="147"/>
    </location>
</feature>
<feature type="domain" description="Ribosome receptor lysine/proline rich" evidence="9">
    <location>
        <begin position="47"/>
        <end position="195"/>
    </location>
</feature>
<evidence type="ECO:0000256" key="2">
    <source>
        <dbReference type="ARBA" id="ARBA00022692"/>
    </source>
</evidence>
<reference evidence="10" key="3">
    <citation type="submission" date="2025-09" db="UniProtKB">
        <authorList>
            <consortium name="Ensembl"/>
        </authorList>
    </citation>
    <scope>IDENTIFICATION</scope>
</reference>
<evidence type="ECO:0000313" key="10">
    <source>
        <dbReference type="Ensembl" id="ENSTRUP00000017550.3"/>
    </source>
</evidence>
<evidence type="ECO:0000256" key="3">
    <source>
        <dbReference type="ARBA" id="ARBA00022824"/>
    </source>
</evidence>
<dbReference type="Ensembl" id="ENSTRUT00000017624.3">
    <property type="protein sequence ID" value="ENSTRUP00000017550.3"/>
    <property type="gene ID" value="ENSTRUG00000007143.3"/>
</dbReference>
<feature type="region of interest" description="Disordered" evidence="7">
    <location>
        <begin position="1123"/>
        <end position="1154"/>
    </location>
</feature>
<evidence type="ECO:0000256" key="4">
    <source>
        <dbReference type="ARBA" id="ARBA00022989"/>
    </source>
</evidence>
<sequence length="1154" mass="126492">MNLKKVWFAEIGKKMDIYDPQTLGIMVFGGFMVISAVGIAIVSTFSMKETSYEEALAKQRRELGKTQSARTDKKKKDKVSEKKKKKKEDKPNGKIPETEIIQEAAEMEVMIEAVAAPVVSAAPAFVPAPVLEVKPTPSVKSLANQPKTAAEASATRTEPSPAPSPKEKKKKKVAKVEPAPVVAAPAPIKPVEEAPVSAQTKNASAKSAPAPVSAPAPAPAKGKSAPAKGKSAPAPTPAKSAPVPPTAKAAPAPTKSAPVPPTAKSAPAPTKSAPAPTKSAPVPPTAKAAPAPTKSAPVPAPTKAAGRGAQAQSKAAPVLETVAKDVPVMAVPPVGAQPAHASNGKPQEPRKKPSKKKSQPAAAADPVDAPLYLPFKTLVSTVSSMVFSEGEAHRLIEILSEKGGIVQDTWHMATQKGDPVATLKKQLEEREKQLATEQEDASAAKNRLREMTKELSAEKSKVATVETRLSSQLSKREQEMIALQARMQASYQDHVAQTQALNTKILGLQDQLEKGPSAQLARLQQENSILRDALNQATSQAESKQNAELAKLRQECSKLTKELGEKTESLLADEHVRKGLEAKVSATEKQLARIQTSHSESEQALQKRLEEVSEELRATQSKNTSLQAALDKTQHDGNALSECQVHVGRLETEVRERSAQVEALSSQLQEIKVEKTQLVEQLVSINSLLEASQAKKEEDKNQGSSAEMDQLRLSLQERDSQLSSLHDEVKQLHEKQEAAENTIIGLEQRNKSENDSLVASLQDELKNLKEEMAQLKNTQTDGATELRQLQNSLAEKTASITSLQEELKEAKEKPVEDALRDLTALQTETKETLQTLFPQIPLETHQSNWLQVFMHKAQEALNQQNQESQSSTALPELLEKLKEAEESHGSLQAECDQYRTVLAETEGMLKHLQNSVEEEEQVWKSKMANSDEQLRLALEQVRTLEAENQSIEQVKEQMLLLEAQLEKQTDNQVFSEEMEQLKLQLSECQNQLDSAQKEARAHKEELTQVREQLGEIRMRAQQEQNGVADVHPSQVQNELSQKTEKLHADVCLKQQLSEEYEQAQRTILELQAQLDLLKDSESLQADTEDVAQLKERLEKEKKLSKDLGQAATKLQQLLRASQEQLTKERETVRTLQEHLEGQGDRVELKEGTSV</sequence>
<dbReference type="Pfam" id="PF05104">
    <property type="entry name" value="Rib_recp_KP_reg"/>
    <property type="match status" value="1"/>
</dbReference>
<keyword evidence="5 8" id="KW-0472">Membrane</keyword>
<feature type="transmembrane region" description="Helical" evidence="8">
    <location>
        <begin position="21"/>
        <end position="42"/>
    </location>
</feature>